<feature type="domain" description="Nucleoside phosphorylase" evidence="5">
    <location>
        <begin position="5"/>
        <end position="243"/>
    </location>
</feature>
<feature type="binding site" evidence="4">
    <location>
        <position position="12"/>
    </location>
    <ligand>
        <name>phosphate</name>
        <dbReference type="ChEBI" id="CHEBI:43474"/>
    </ligand>
</feature>
<comment type="function">
    <text evidence="4">Catalyzes the reversible phosphorylation of S-methyl-5'-thioadenosine (MTA) to adenine and 5-methylthioribose-1-phosphate. Involved in the breakdown of MTA, a major by-product of polyamine biosynthesis. Responsible for the first step in the methionine salvage pathway after MTA has been generated from S-adenosylmethionine. Has broad substrate specificity with 6-aminopurine nucleosides as preferred substrates.</text>
</comment>
<dbReference type="PANTHER" id="PTHR42679:SF2">
    <property type="entry name" value="S-METHYL-5'-THIOADENOSINE PHOSPHORYLASE"/>
    <property type="match status" value="1"/>
</dbReference>
<evidence type="ECO:0000256" key="3">
    <source>
        <dbReference type="ARBA" id="ARBA00022726"/>
    </source>
</evidence>
<dbReference type="Proteomes" id="UP000273675">
    <property type="component" value="Unassembled WGS sequence"/>
</dbReference>
<dbReference type="CDD" id="cd09010">
    <property type="entry name" value="MTAP_SsMTAPII_like_MTIP"/>
    <property type="match status" value="1"/>
</dbReference>
<evidence type="ECO:0000313" key="7">
    <source>
        <dbReference type="Proteomes" id="UP000273675"/>
    </source>
</evidence>
<dbReference type="GO" id="GO:0005829">
    <property type="term" value="C:cytosol"/>
    <property type="evidence" value="ECO:0007669"/>
    <property type="project" value="TreeGrafter"/>
</dbReference>
<keyword evidence="2 4" id="KW-0808">Transferase</keyword>
<organism evidence="6 7">
    <name type="scientific">Maricaulis maris</name>
    <dbReference type="NCBI Taxonomy" id="74318"/>
    <lineage>
        <taxon>Bacteria</taxon>
        <taxon>Pseudomonadati</taxon>
        <taxon>Pseudomonadota</taxon>
        <taxon>Alphaproteobacteria</taxon>
        <taxon>Maricaulales</taxon>
        <taxon>Maricaulaceae</taxon>
        <taxon>Maricaulis</taxon>
    </lineage>
</organism>
<comment type="catalytic activity">
    <reaction evidence="4">
        <text>S-methyl-5'-thioadenosine + phosphate = 5-(methylsulfanyl)-alpha-D-ribose 1-phosphate + adenine</text>
        <dbReference type="Rhea" id="RHEA:11852"/>
        <dbReference type="ChEBI" id="CHEBI:16708"/>
        <dbReference type="ChEBI" id="CHEBI:17509"/>
        <dbReference type="ChEBI" id="CHEBI:43474"/>
        <dbReference type="ChEBI" id="CHEBI:58533"/>
        <dbReference type="EC" id="2.4.2.28"/>
    </reaction>
</comment>
<dbReference type="FunFam" id="3.40.50.1580:FF:000012">
    <property type="entry name" value="Probable 6-oxopurine nucleoside phosphorylase"/>
    <property type="match status" value="1"/>
</dbReference>
<feature type="binding site" evidence="4">
    <location>
        <position position="185"/>
    </location>
    <ligand>
        <name>substrate</name>
    </ligand>
</feature>
<dbReference type="EC" id="2.4.2.28" evidence="4"/>
<dbReference type="NCBIfam" id="TIGR01694">
    <property type="entry name" value="MTAP"/>
    <property type="match status" value="1"/>
</dbReference>
<feature type="binding site" evidence="4">
    <location>
        <begin position="209"/>
        <end position="211"/>
    </location>
    <ligand>
        <name>substrate</name>
    </ligand>
</feature>
<evidence type="ECO:0000313" key="6">
    <source>
        <dbReference type="EMBL" id="RKR04110.1"/>
    </source>
</evidence>
<proteinExistence type="inferred from homology"/>
<dbReference type="EMBL" id="RBIM01000001">
    <property type="protein sequence ID" value="RKR04110.1"/>
    <property type="molecule type" value="Genomic_DNA"/>
</dbReference>
<dbReference type="RefSeq" id="WP_121209922.1">
    <property type="nucleotide sequence ID" value="NZ_RBIM01000001.1"/>
</dbReference>
<dbReference type="NCBIfam" id="NF006492">
    <property type="entry name" value="PRK08931.1"/>
    <property type="match status" value="1"/>
</dbReference>
<feature type="site" description="Important for substrate specificity" evidence="4">
    <location>
        <position position="222"/>
    </location>
</feature>
<keyword evidence="3 4" id="KW-0660">Purine salvage</keyword>
<dbReference type="InterPro" id="IPR000845">
    <property type="entry name" value="Nucleoside_phosphorylase_d"/>
</dbReference>
<feature type="binding site" evidence="4">
    <location>
        <begin position="87"/>
        <end position="88"/>
    </location>
    <ligand>
        <name>phosphate</name>
        <dbReference type="ChEBI" id="CHEBI:43474"/>
    </ligand>
</feature>
<reference evidence="6 7" key="1">
    <citation type="submission" date="2018-10" db="EMBL/GenBank/DDBJ databases">
        <title>Genomic Encyclopedia of Type Strains, Phase IV (KMG-IV): sequencing the most valuable type-strain genomes for metagenomic binning, comparative biology and taxonomic classification.</title>
        <authorList>
            <person name="Goeker M."/>
        </authorList>
    </citation>
    <scope>NUCLEOTIDE SEQUENCE [LARGE SCALE GENOMIC DNA]</scope>
    <source>
        <strain evidence="6 7">DSM 4734</strain>
    </source>
</reference>
<evidence type="ECO:0000256" key="4">
    <source>
        <dbReference type="HAMAP-Rule" id="MF_01963"/>
    </source>
</evidence>
<dbReference type="UniPathway" id="UPA00904">
    <property type="reaction ID" value="UER00873"/>
</dbReference>
<dbReference type="AlphaFoldDB" id="A0A495DN78"/>
<protein>
    <recommendedName>
        <fullName evidence="4">S-methyl-5'-thioadenosine phosphorylase</fullName>
        <ecNumber evidence="4">2.4.2.28</ecNumber>
    </recommendedName>
    <alternativeName>
        <fullName evidence="4">5'-methylthioadenosine phosphorylase</fullName>
        <shortName evidence="4">MTA phosphorylase</shortName>
        <shortName evidence="4">MTAP</shortName>
    </alternativeName>
</protein>
<comment type="pathway">
    <text evidence="4">Amino-acid biosynthesis; L-methionine biosynthesis via salvage pathway; S-methyl-5-thio-alpha-D-ribose 1-phosphate from S-methyl-5'-thioadenosine (phosphorylase route): step 1/1.</text>
</comment>
<dbReference type="GO" id="GO:0019509">
    <property type="term" value="P:L-methionine salvage from methylthioadenosine"/>
    <property type="evidence" value="ECO:0007669"/>
    <property type="project" value="UniProtKB-UniRule"/>
</dbReference>
<dbReference type="Pfam" id="PF01048">
    <property type="entry name" value="PNP_UDP_1"/>
    <property type="match status" value="1"/>
</dbReference>
<accession>A0A495DN78</accession>
<feature type="binding site" evidence="4">
    <location>
        <position position="186"/>
    </location>
    <ligand>
        <name>phosphate</name>
        <dbReference type="ChEBI" id="CHEBI:43474"/>
    </ligand>
</feature>
<dbReference type="InterPro" id="IPR035994">
    <property type="entry name" value="Nucleoside_phosphorylase_sf"/>
</dbReference>
<gene>
    <name evidence="4" type="primary">mtnP</name>
    <name evidence="6" type="ORF">C7435_0554</name>
</gene>
<evidence type="ECO:0000259" key="5">
    <source>
        <dbReference type="Pfam" id="PF01048"/>
    </source>
</evidence>
<comment type="similarity">
    <text evidence="4">Belongs to the PNP/MTAP phosphorylase family. MTAP subfamily.</text>
</comment>
<evidence type="ECO:0000256" key="2">
    <source>
        <dbReference type="ARBA" id="ARBA00022679"/>
    </source>
</evidence>
<dbReference type="Gene3D" id="3.40.50.1580">
    <property type="entry name" value="Nucleoside phosphorylase domain"/>
    <property type="match status" value="1"/>
</dbReference>
<comment type="subunit">
    <text evidence="4">Homohexamer. Dimer of a homotrimer.</text>
</comment>
<dbReference type="HAMAP" id="MF_01963">
    <property type="entry name" value="MTAP"/>
    <property type="match status" value="1"/>
</dbReference>
<evidence type="ECO:0000256" key="1">
    <source>
        <dbReference type="ARBA" id="ARBA00022676"/>
    </source>
</evidence>
<dbReference type="InterPro" id="IPR010044">
    <property type="entry name" value="MTAP"/>
</dbReference>
<dbReference type="GO" id="GO:0006166">
    <property type="term" value="P:purine ribonucleoside salvage"/>
    <property type="evidence" value="ECO:0007669"/>
    <property type="project" value="UniProtKB-KW"/>
</dbReference>
<feature type="binding site" evidence="4">
    <location>
        <begin position="54"/>
        <end position="55"/>
    </location>
    <ligand>
        <name>phosphate</name>
        <dbReference type="ChEBI" id="CHEBI:43474"/>
    </ligand>
</feature>
<dbReference type="SUPFAM" id="SSF53167">
    <property type="entry name" value="Purine and uridine phosphorylases"/>
    <property type="match status" value="1"/>
</dbReference>
<dbReference type="GO" id="GO:0017061">
    <property type="term" value="F:S-methyl-5-thioadenosine phosphorylase activity"/>
    <property type="evidence" value="ECO:0007669"/>
    <property type="project" value="UniProtKB-UniRule"/>
</dbReference>
<keyword evidence="1 4" id="KW-0328">Glycosyltransferase</keyword>
<feature type="site" description="Important for substrate specificity" evidence="4">
    <location>
        <position position="167"/>
    </location>
</feature>
<dbReference type="InterPro" id="IPR018099">
    <property type="entry name" value="Purine_phosphorylase-2_CS"/>
</dbReference>
<sequence>MTTWTLGIVGGSGLYALDGLADVREQVIETPWGAPSAPLTRGRLNGVELVFLPRHGAGHAIPPSDIPYRANIAALKLAGCTDILSVSACGSLREDLPPGHFVMVDQYVDRTVGRERSFFGTGCVAHVPLAQPVCSRLATLAADAGEAEGIPVTRGGTYLAMEGPQFSTRAESELYRQWGMDVIGMTNMPEARLAREAELPYASIAMVTDYDCWRDDGDSVDVASVLAVMQSNTGAAKRLLDRLTQTLSTLPRTSSPDGIETCLDNAIITPSTARDPALVTRLKGVAGRVL</sequence>
<dbReference type="OrthoDB" id="1523230at2"/>
<dbReference type="PANTHER" id="PTHR42679">
    <property type="entry name" value="S-METHYL-5'-THIOADENOSINE PHOSPHORYLASE"/>
    <property type="match status" value="1"/>
</dbReference>
<comment type="caution">
    <text evidence="6">The sequence shown here is derived from an EMBL/GenBank/DDBJ whole genome shotgun (WGS) entry which is preliminary data.</text>
</comment>
<name>A0A495DN78_9PROT</name>
<dbReference type="PROSITE" id="PS01240">
    <property type="entry name" value="PNP_MTAP_2"/>
    <property type="match status" value="1"/>
</dbReference>